<keyword evidence="12" id="KW-0456">Lyase</keyword>
<comment type="pathway">
    <text evidence="4">Amino-acid biosynthesis; L-tryptophan biosynthesis; L-tryptophan from chorismate: step 4/5.</text>
</comment>
<sequence>MVLDEIVTERRTHLPGIAELVAGKPLQKSTRSLEEWLAQPGPQFIMECKSASPSLGEIRGDYRPRELAEVYSRYAAGISVLCEPKWFKGSYAHLATVAATTHLPVLCKDFIVDEVQIRAARYFGADAVLLMLSVLTDEEYRGLAEVAASLQMDVLTEVVSEEEARRANALGARIVGINHRDLSDLSIDLTRSARLAPMLEASVVIGESGIRSHSVIQTMGFLDGFLVGSHLSGSADVESAVRELVYGDNKVCGLTRPEDAQVAYAAGATHGGLILVAESPRNVSRETCSAIMAAEPGLKYVAVTRTPDIDPTGFHAIQLHSANGTLEEEQALIAQARATGLEVWRAIDMTAEEGPQLAVSLAPLVDKLVLDTGQGGTGQSFDWSIIPAEVKGKALLAGGLNLDNLKAALQHEISLDLNSGFETSPGHKDPAALVAAFQMIKEHQ</sequence>
<dbReference type="InterPro" id="IPR013785">
    <property type="entry name" value="Aldolase_TIM"/>
</dbReference>
<dbReference type="HAMAP" id="MF_00135">
    <property type="entry name" value="PRAI"/>
    <property type="match status" value="1"/>
</dbReference>
<comment type="catalytic activity">
    <reaction evidence="1 15">
        <text>N-(5-phospho-beta-D-ribosyl)anthranilate = 1-(2-carboxyphenylamino)-1-deoxy-D-ribulose 5-phosphate</text>
        <dbReference type="Rhea" id="RHEA:21540"/>
        <dbReference type="ChEBI" id="CHEBI:18277"/>
        <dbReference type="ChEBI" id="CHEBI:58613"/>
        <dbReference type="EC" id="5.3.1.24"/>
    </reaction>
</comment>
<dbReference type="EMBL" id="CP046452">
    <property type="protein sequence ID" value="QGU03269.1"/>
    <property type="molecule type" value="Genomic_DNA"/>
</dbReference>
<evidence type="ECO:0000256" key="5">
    <source>
        <dbReference type="ARBA" id="ARBA00007902"/>
    </source>
</evidence>
<dbReference type="InterPro" id="IPR001468">
    <property type="entry name" value="Indole-3-GlycerolPSynthase_CS"/>
</dbReference>
<name>A0A6B8VJN5_9CORY</name>
<evidence type="ECO:0000256" key="6">
    <source>
        <dbReference type="ARBA" id="ARBA00009847"/>
    </source>
</evidence>
<evidence type="ECO:0000256" key="3">
    <source>
        <dbReference type="ARBA" id="ARBA00004664"/>
    </source>
</evidence>
<dbReference type="NCBIfam" id="NF006945">
    <property type="entry name" value="PRK09427.1"/>
    <property type="match status" value="1"/>
</dbReference>
<evidence type="ECO:0000256" key="1">
    <source>
        <dbReference type="ARBA" id="ARBA00001164"/>
    </source>
</evidence>
<keyword evidence="10 15" id="KW-0057">Aromatic amino acid biosynthesis</keyword>
<dbReference type="InterPro" id="IPR001240">
    <property type="entry name" value="PRAI_dom"/>
</dbReference>
<evidence type="ECO:0000313" key="19">
    <source>
        <dbReference type="Proteomes" id="UP000427071"/>
    </source>
</evidence>
<keyword evidence="13" id="KW-0511">Multifunctional enzyme</keyword>
<dbReference type="PANTHER" id="PTHR22854:SF2">
    <property type="entry name" value="INDOLE-3-GLYCEROL-PHOSPHATE SYNTHASE"/>
    <property type="match status" value="1"/>
</dbReference>
<dbReference type="SUPFAM" id="SSF51366">
    <property type="entry name" value="Ribulose-phoshate binding barrel"/>
    <property type="match status" value="2"/>
</dbReference>
<evidence type="ECO:0000259" key="17">
    <source>
        <dbReference type="Pfam" id="PF00697"/>
    </source>
</evidence>
<reference evidence="19" key="1">
    <citation type="submission" date="2019-11" db="EMBL/GenBank/DDBJ databases">
        <title>Complete genome sequence of Corynebacterium kalinowskii 1959, a novel Corynebacterium species isolated from soil of a small paddock in Vilsendorf, Germany.</title>
        <authorList>
            <person name="Schaffert L."/>
            <person name="Ruwe M."/>
            <person name="Milse J."/>
            <person name="Hanuschka K."/>
            <person name="Ortseifen V."/>
            <person name="Droste J."/>
            <person name="Brandt D."/>
            <person name="Schlueter L."/>
            <person name="Kutter Y."/>
            <person name="Vinke S."/>
            <person name="Viehoefer P."/>
            <person name="Jacob L."/>
            <person name="Luebke N.-C."/>
            <person name="Schulte-Berndt E."/>
            <person name="Hain C."/>
            <person name="Linder M."/>
            <person name="Schmidt P."/>
            <person name="Wollenschlaeger L."/>
            <person name="Luttermann T."/>
            <person name="Thieme E."/>
            <person name="Hassa J."/>
            <person name="Haak M."/>
            <person name="Wittchen M."/>
            <person name="Mentz A."/>
            <person name="Persicke M."/>
            <person name="Busche T."/>
            <person name="Ruckert C."/>
        </authorList>
    </citation>
    <scope>NUCLEOTIDE SEQUENCE [LARGE SCALE GENOMIC DNA]</scope>
    <source>
        <strain evidence="19">1959</strain>
    </source>
</reference>
<dbReference type="Proteomes" id="UP000427071">
    <property type="component" value="Chromosome"/>
</dbReference>
<evidence type="ECO:0000313" key="18">
    <source>
        <dbReference type="EMBL" id="QGU03269.1"/>
    </source>
</evidence>
<dbReference type="CDD" id="cd00331">
    <property type="entry name" value="IGPS"/>
    <property type="match status" value="1"/>
</dbReference>
<keyword evidence="8" id="KW-0210">Decarboxylase</keyword>
<dbReference type="UniPathway" id="UPA00035">
    <property type="reaction ID" value="UER00042"/>
</dbReference>
<dbReference type="GO" id="GO:0004425">
    <property type="term" value="F:indole-3-glycerol-phosphate synthase activity"/>
    <property type="evidence" value="ECO:0007669"/>
    <property type="project" value="UniProtKB-EC"/>
</dbReference>
<organism evidence="18 19">
    <name type="scientific">Corynebacterium kalinowskii</name>
    <dbReference type="NCBI Taxonomy" id="2675216"/>
    <lineage>
        <taxon>Bacteria</taxon>
        <taxon>Bacillati</taxon>
        <taxon>Actinomycetota</taxon>
        <taxon>Actinomycetes</taxon>
        <taxon>Mycobacteriales</taxon>
        <taxon>Corynebacteriaceae</taxon>
        <taxon>Corynebacterium</taxon>
    </lineage>
</organism>
<keyword evidence="7 15" id="KW-0028">Amino-acid biosynthesis</keyword>
<dbReference type="PROSITE" id="PS00614">
    <property type="entry name" value="IGPS"/>
    <property type="match status" value="1"/>
</dbReference>
<evidence type="ECO:0000256" key="14">
    <source>
        <dbReference type="ARBA" id="ARBA00025592"/>
    </source>
</evidence>
<evidence type="ECO:0000256" key="8">
    <source>
        <dbReference type="ARBA" id="ARBA00022793"/>
    </source>
</evidence>
<dbReference type="AlphaFoldDB" id="A0A6B8VJN5"/>
<feature type="domain" description="Indole-3-glycerol phosphate synthase" evidence="16">
    <location>
        <begin position="12"/>
        <end position="244"/>
    </location>
</feature>
<gene>
    <name evidence="18" type="primary">trpC2</name>
    <name evidence="15" type="synonym">trpF</name>
    <name evidence="18" type="ORF">CKALI_12155</name>
</gene>
<dbReference type="GO" id="GO:0000162">
    <property type="term" value="P:L-tryptophan biosynthetic process"/>
    <property type="evidence" value="ECO:0007669"/>
    <property type="project" value="UniProtKB-UniRule"/>
</dbReference>
<dbReference type="RefSeq" id="WP_156193576.1">
    <property type="nucleotide sequence ID" value="NZ_CP046452.1"/>
</dbReference>
<dbReference type="KEGG" id="ckw:CKALI_12155"/>
<keyword evidence="19" id="KW-1185">Reference proteome</keyword>
<dbReference type="CDD" id="cd00405">
    <property type="entry name" value="PRAI"/>
    <property type="match status" value="1"/>
</dbReference>
<comment type="similarity">
    <text evidence="5">In the N-terminal section; belongs to the TrpC family.</text>
</comment>
<protein>
    <recommendedName>
        <fullName evidence="15">N-(5'-phosphoribosyl)anthranilate isomerase</fullName>
        <shortName evidence="15">PRAI</shortName>
        <ecNumber evidence="15">5.3.1.24</ecNumber>
    </recommendedName>
</protein>
<evidence type="ECO:0000256" key="4">
    <source>
        <dbReference type="ARBA" id="ARBA00004696"/>
    </source>
</evidence>
<dbReference type="Gene3D" id="3.20.20.70">
    <property type="entry name" value="Aldolase class I"/>
    <property type="match status" value="2"/>
</dbReference>
<evidence type="ECO:0000256" key="13">
    <source>
        <dbReference type="ARBA" id="ARBA00023268"/>
    </source>
</evidence>
<evidence type="ECO:0000256" key="10">
    <source>
        <dbReference type="ARBA" id="ARBA00023141"/>
    </source>
</evidence>
<dbReference type="Pfam" id="PF00697">
    <property type="entry name" value="PRAI"/>
    <property type="match status" value="1"/>
</dbReference>
<accession>A0A6B8VJN5</accession>
<dbReference type="Pfam" id="PF00218">
    <property type="entry name" value="IGPS"/>
    <property type="match status" value="1"/>
</dbReference>
<comment type="pathway">
    <text evidence="3 15">Amino-acid biosynthesis; L-tryptophan biosynthesis; L-tryptophan from chorismate: step 3/5.</text>
</comment>
<proteinExistence type="inferred from homology"/>
<evidence type="ECO:0000256" key="9">
    <source>
        <dbReference type="ARBA" id="ARBA00022822"/>
    </source>
</evidence>
<comment type="catalytic activity">
    <reaction evidence="2">
        <text>1-(2-carboxyphenylamino)-1-deoxy-D-ribulose 5-phosphate + H(+) = (1S,2R)-1-C-(indol-3-yl)glycerol 3-phosphate + CO2 + H2O</text>
        <dbReference type="Rhea" id="RHEA:23476"/>
        <dbReference type="ChEBI" id="CHEBI:15377"/>
        <dbReference type="ChEBI" id="CHEBI:15378"/>
        <dbReference type="ChEBI" id="CHEBI:16526"/>
        <dbReference type="ChEBI" id="CHEBI:58613"/>
        <dbReference type="ChEBI" id="CHEBI:58866"/>
        <dbReference type="EC" id="4.1.1.48"/>
    </reaction>
</comment>
<evidence type="ECO:0000256" key="2">
    <source>
        <dbReference type="ARBA" id="ARBA00001633"/>
    </source>
</evidence>
<evidence type="ECO:0000256" key="12">
    <source>
        <dbReference type="ARBA" id="ARBA00023239"/>
    </source>
</evidence>
<comment type="similarity">
    <text evidence="6">In the C-terminal section; belongs to the TrpF family.</text>
</comment>
<evidence type="ECO:0000256" key="15">
    <source>
        <dbReference type="HAMAP-Rule" id="MF_00135"/>
    </source>
</evidence>
<dbReference type="EC" id="5.3.1.24" evidence="15"/>
<evidence type="ECO:0000256" key="7">
    <source>
        <dbReference type="ARBA" id="ARBA00022605"/>
    </source>
</evidence>
<dbReference type="InterPro" id="IPR011060">
    <property type="entry name" value="RibuloseP-bd_barrel"/>
</dbReference>
<keyword evidence="9 15" id="KW-0822">Tryptophan biosynthesis</keyword>
<feature type="domain" description="N-(5'phosphoribosyl) anthranilate isomerase (PRAI)" evidence="17">
    <location>
        <begin position="249"/>
        <end position="437"/>
    </location>
</feature>
<evidence type="ECO:0000256" key="11">
    <source>
        <dbReference type="ARBA" id="ARBA00023235"/>
    </source>
</evidence>
<comment type="function">
    <text evidence="14">Bifunctional enzyme that catalyzes two sequential steps of tryptophan biosynthetic pathway. The first reaction is catalyzed by the isomerase, coded by the TrpF domain; the second reaction is catalyzed by the synthase, coded by the TrpC domain.</text>
</comment>
<dbReference type="InterPro" id="IPR045186">
    <property type="entry name" value="Indole-3-glycerol_P_synth"/>
</dbReference>
<evidence type="ECO:0000259" key="16">
    <source>
        <dbReference type="Pfam" id="PF00218"/>
    </source>
</evidence>
<dbReference type="PANTHER" id="PTHR22854">
    <property type="entry name" value="TRYPTOPHAN BIOSYNTHESIS PROTEIN"/>
    <property type="match status" value="1"/>
</dbReference>
<keyword evidence="11 15" id="KW-0413">Isomerase</keyword>
<comment type="similarity">
    <text evidence="15">Belongs to the TrpF family.</text>
</comment>
<dbReference type="InterPro" id="IPR013798">
    <property type="entry name" value="Indole-3-glycerol_P_synth_dom"/>
</dbReference>
<dbReference type="GO" id="GO:0004640">
    <property type="term" value="F:phosphoribosylanthranilate isomerase activity"/>
    <property type="evidence" value="ECO:0007669"/>
    <property type="project" value="UniProtKB-UniRule"/>
</dbReference>